<keyword evidence="2" id="KW-1185">Reference proteome</keyword>
<organism evidence="1 2">
    <name type="scientific">Cetraspora pellucida</name>
    <dbReference type="NCBI Taxonomy" id="1433469"/>
    <lineage>
        <taxon>Eukaryota</taxon>
        <taxon>Fungi</taxon>
        <taxon>Fungi incertae sedis</taxon>
        <taxon>Mucoromycota</taxon>
        <taxon>Glomeromycotina</taxon>
        <taxon>Glomeromycetes</taxon>
        <taxon>Diversisporales</taxon>
        <taxon>Gigasporaceae</taxon>
        <taxon>Cetraspora</taxon>
    </lineage>
</organism>
<feature type="non-terminal residue" evidence="1">
    <location>
        <position position="78"/>
    </location>
</feature>
<reference evidence="1" key="1">
    <citation type="submission" date="2021-06" db="EMBL/GenBank/DDBJ databases">
        <authorList>
            <person name="Kallberg Y."/>
            <person name="Tangrot J."/>
            <person name="Rosling A."/>
        </authorList>
    </citation>
    <scope>NUCLEOTIDE SEQUENCE</scope>
    <source>
        <strain evidence="1">FL966</strain>
    </source>
</reference>
<accession>A0A9N9PLP4</accession>
<proteinExistence type="predicted"/>
<name>A0A9N9PLP4_9GLOM</name>
<dbReference type="AlphaFoldDB" id="A0A9N9PLP4"/>
<dbReference type="EMBL" id="CAJVQA010078052">
    <property type="protein sequence ID" value="CAG8836232.1"/>
    <property type="molecule type" value="Genomic_DNA"/>
</dbReference>
<evidence type="ECO:0000313" key="1">
    <source>
        <dbReference type="EMBL" id="CAG8836232.1"/>
    </source>
</evidence>
<protein>
    <submittedName>
        <fullName evidence="1">9254_t:CDS:1</fullName>
    </submittedName>
</protein>
<comment type="caution">
    <text evidence="1">The sequence shown here is derived from an EMBL/GenBank/DDBJ whole genome shotgun (WGS) entry which is preliminary data.</text>
</comment>
<evidence type="ECO:0000313" key="2">
    <source>
        <dbReference type="Proteomes" id="UP000789759"/>
    </source>
</evidence>
<dbReference type="OrthoDB" id="10517177at2759"/>
<dbReference type="Proteomes" id="UP000789759">
    <property type="component" value="Unassembled WGS sequence"/>
</dbReference>
<sequence>SSENNKIYHDEIFNNRTYQTSDEICCNKIYSNEICYNKVSSENIIIIDSSKDEDNNINQDILLKMIKKFLFLQQINKN</sequence>
<feature type="non-terminal residue" evidence="1">
    <location>
        <position position="1"/>
    </location>
</feature>
<gene>
    <name evidence="1" type="ORF">CPELLU_LOCUS21361</name>
</gene>